<evidence type="ECO:0000256" key="1">
    <source>
        <dbReference type="SAM" id="MobiDB-lite"/>
    </source>
</evidence>
<accession>A0AAN8X6B1</accession>
<evidence type="ECO:0000313" key="3">
    <source>
        <dbReference type="Proteomes" id="UP001381693"/>
    </source>
</evidence>
<sequence>MLDVDLSPTGPRPKSRRPLSHDATMVAPPYVLNYSNVTVVALCERGLMNDDLHNENKQMYHQEEYQR</sequence>
<dbReference type="Proteomes" id="UP001381693">
    <property type="component" value="Unassembled WGS sequence"/>
</dbReference>
<reference evidence="2 3" key="1">
    <citation type="submission" date="2023-11" db="EMBL/GenBank/DDBJ databases">
        <title>Halocaridina rubra genome assembly.</title>
        <authorList>
            <person name="Smith C."/>
        </authorList>
    </citation>
    <scope>NUCLEOTIDE SEQUENCE [LARGE SCALE GENOMIC DNA]</scope>
    <source>
        <strain evidence="2">EP-1</strain>
        <tissue evidence="2">Whole</tissue>
    </source>
</reference>
<keyword evidence="3" id="KW-1185">Reference proteome</keyword>
<protein>
    <submittedName>
        <fullName evidence="2">Uncharacterized protein</fullName>
    </submittedName>
</protein>
<name>A0AAN8X6B1_HALRR</name>
<dbReference type="AlphaFoldDB" id="A0AAN8X6B1"/>
<feature type="region of interest" description="Disordered" evidence="1">
    <location>
        <begin position="1"/>
        <end position="21"/>
    </location>
</feature>
<comment type="caution">
    <text evidence="2">The sequence shown here is derived from an EMBL/GenBank/DDBJ whole genome shotgun (WGS) entry which is preliminary data.</text>
</comment>
<gene>
    <name evidence="2" type="ORF">SK128_022056</name>
</gene>
<proteinExistence type="predicted"/>
<dbReference type="EMBL" id="JAXCGZ010009135">
    <property type="protein sequence ID" value="KAK7077357.1"/>
    <property type="molecule type" value="Genomic_DNA"/>
</dbReference>
<evidence type="ECO:0000313" key="2">
    <source>
        <dbReference type="EMBL" id="KAK7077357.1"/>
    </source>
</evidence>
<organism evidence="2 3">
    <name type="scientific">Halocaridina rubra</name>
    <name type="common">Hawaiian red shrimp</name>
    <dbReference type="NCBI Taxonomy" id="373956"/>
    <lineage>
        <taxon>Eukaryota</taxon>
        <taxon>Metazoa</taxon>
        <taxon>Ecdysozoa</taxon>
        <taxon>Arthropoda</taxon>
        <taxon>Crustacea</taxon>
        <taxon>Multicrustacea</taxon>
        <taxon>Malacostraca</taxon>
        <taxon>Eumalacostraca</taxon>
        <taxon>Eucarida</taxon>
        <taxon>Decapoda</taxon>
        <taxon>Pleocyemata</taxon>
        <taxon>Caridea</taxon>
        <taxon>Atyoidea</taxon>
        <taxon>Atyidae</taxon>
        <taxon>Halocaridina</taxon>
    </lineage>
</organism>